<name>A0A0A5FZ90_9BACI</name>
<keyword evidence="6" id="KW-1185">Reference proteome</keyword>
<organism evidence="5 6">
    <name type="scientific">Pontibacillus marinus BH030004 = DSM 16465</name>
    <dbReference type="NCBI Taxonomy" id="1385511"/>
    <lineage>
        <taxon>Bacteria</taxon>
        <taxon>Bacillati</taxon>
        <taxon>Bacillota</taxon>
        <taxon>Bacilli</taxon>
        <taxon>Bacillales</taxon>
        <taxon>Bacillaceae</taxon>
        <taxon>Pontibacillus</taxon>
    </lineage>
</organism>
<dbReference type="EMBL" id="AVPF01000033">
    <property type="protein sequence ID" value="KGX86161.1"/>
    <property type="molecule type" value="Genomic_DNA"/>
</dbReference>
<keyword evidence="1" id="KW-0175">Coiled coil</keyword>
<feature type="coiled-coil region" evidence="1">
    <location>
        <begin position="670"/>
        <end position="704"/>
    </location>
</feature>
<feature type="region of interest" description="Disordered" evidence="2">
    <location>
        <begin position="438"/>
        <end position="461"/>
    </location>
</feature>
<accession>A0A0A5FZ90</accession>
<feature type="coiled-coil region" evidence="1">
    <location>
        <begin position="540"/>
        <end position="637"/>
    </location>
</feature>
<reference evidence="5 6" key="1">
    <citation type="submission" date="2013-08" db="EMBL/GenBank/DDBJ databases">
        <authorList>
            <person name="Huang J."/>
            <person name="Wang G."/>
        </authorList>
    </citation>
    <scope>NUCLEOTIDE SEQUENCE [LARGE SCALE GENOMIC DNA]</scope>
    <source>
        <strain evidence="5 6">BH030004</strain>
    </source>
</reference>
<comment type="caution">
    <text evidence="5">The sequence shown here is derived from an EMBL/GenBank/DDBJ whole genome shotgun (WGS) entry which is preliminary data.</text>
</comment>
<dbReference type="InterPro" id="IPR027417">
    <property type="entry name" value="P-loop_NTPase"/>
</dbReference>
<dbReference type="SUPFAM" id="SSF52540">
    <property type="entry name" value="P-loop containing nucleoside triphosphate hydrolases"/>
    <property type="match status" value="2"/>
</dbReference>
<sequence length="991" mass="117717">MKLLSAEIFGFGKWQNQTISFEEEGLTILYGENEAGKSTLHEFILYILFDLPPRKWKPFEPKTGGSVGGRLHLSVPYEGRVTIERVATKKNGEARCIFQSGEEAGESYLKQLLNGIDRSTYESIFSFGLKSLQDIQSLQEDDIGNVLFGIGMTGSKQIYDTEKQLEKQLDQLFKKRGKNPEINQQLQKVKQLEKEYQQLKEEEQSYQTYKDQEQRLEKEVQELQVAQVENRKRLSYIEKLLQVISYVHAYQDAEKKLAQYEQPISFPEDGLERYYHLKDQMLPFQSELNVLENARKQDEQKLEEIPNFNVEKIKLAKSVTNKAEWYEIQSEEYDQAKKELEQDKHRIQEAIQGLGIGLDFDQLDDLHLPFYTQELWENLVEEHKQLQGDLESSQDQLNGLKEQKIQTEEDIQRLSTQTLSDDRYQQYKDRVEEDKEQKLKQKLSEQQKEEREKQAVQMEQQQKKREQSAKQFLLAGSIVFLVGIVLSVMFSNGWIAGIALLFMVFSILGARLVKQSVASVQSSFDLTFYQDKQQYTDEEIQKFQHEINRHEEALSELEHVKQVMQQLQREEIQNEEWMRTLQQRKNRLEERIEEQMHQFDFLENIAFVYWPKTYQRLNQLQQEIKDWKNKEDKCNQKQEQVLEFEKHVCSVGDRLEMDHKREVRSIIEALFEYINRYEKVEEQKQSIQERLEANRNQEQEWKQKLEPIQKEMNHLFAIADVEDEEAYLRKGKKHEHVLELQQKVEQNKQQIAFVFVEDALVQHVLEQALDEKDLTEEREQLHNELERLNEKLEVNRQEWADVKSILKRLEENESYSSVRHRFILEKNRLREQAKEWAIHQVAYATLQKTKAIFQQERMPLVIEYCNHFFNILTKEAYIRVFPPKQNQSFVVESKDGYHYEANELSQGTKEQLYVSLRLALSRVISEHHPLPFIIDDAFVNFDRLRKHEMIQLLGEISASQQVLYLTCPLESEALNEDSTKNLYKKISFYLP</sequence>
<evidence type="ECO:0000259" key="4">
    <source>
        <dbReference type="Pfam" id="PF13514"/>
    </source>
</evidence>
<dbReference type="RefSeq" id="WP_027447122.1">
    <property type="nucleotide sequence ID" value="NZ_AULJ01000048.1"/>
</dbReference>
<dbReference type="Proteomes" id="UP000030403">
    <property type="component" value="Unassembled WGS sequence"/>
</dbReference>
<dbReference type="Pfam" id="PF13514">
    <property type="entry name" value="AAA_27"/>
    <property type="match status" value="1"/>
</dbReference>
<dbReference type="AlphaFoldDB" id="A0A0A5FZ90"/>
<keyword evidence="3" id="KW-1133">Transmembrane helix</keyword>
<feature type="coiled-coil region" evidence="1">
    <location>
        <begin position="771"/>
        <end position="802"/>
    </location>
</feature>
<dbReference type="eggNOG" id="COG4717">
    <property type="taxonomic scope" value="Bacteria"/>
</dbReference>
<dbReference type="PANTHER" id="PTHR41259">
    <property type="entry name" value="DOUBLE-STRAND BREAK REPAIR RAD50 ATPASE, PUTATIVE-RELATED"/>
    <property type="match status" value="1"/>
</dbReference>
<feature type="transmembrane region" description="Helical" evidence="3">
    <location>
        <begin position="495"/>
        <end position="513"/>
    </location>
</feature>
<proteinExistence type="predicted"/>
<protein>
    <recommendedName>
        <fullName evidence="4">YhaN AAA domain-containing protein</fullName>
    </recommendedName>
</protein>
<dbReference type="Gene3D" id="3.40.50.300">
    <property type="entry name" value="P-loop containing nucleotide triphosphate hydrolases"/>
    <property type="match status" value="2"/>
</dbReference>
<dbReference type="STRING" id="1385511.GCA_000425225_03550"/>
<dbReference type="PANTHER" id="PTHR41259:SF1">
    <property type="entry name" value="DOUBLE-STRAND BREAK REPAIR RAD50 ATPASE, PUTATIVE-RELATED"/>
    <property type="match status" value="1"/>
</dbReference>
<feature type="transmembrane region" description="Helical" evidence="3">
    <location>
        <begin position="472"/>
        <end position="489"/>
    </location>
</feature>
<gene>
    <name evidence="5" type="ORF">N783_12635</name>
</gene>
<evidence type="ECO:0000313" key="6">
    <source>
        <dbReference type="Proteomes" id="UP000030403"/>
    </source>
</evidence>
<dbReference type="InterPro" id="IPR038734">
    <property type="entry name" value="YhaN_AAA"/>
</dbReference>
<keyword evidence="3" id="KW-0812">Transmembrane</keyword>
<feature type="compositionally biased region" description="Basic and acidic residues" evidence="2">
    <location>
        <begin position="438"/>
        <end position="454"/>
    </location>
</feature>
<evidence type="ECO:0000256" key="1">
    <source>
        <dbReference type="SAM" id="Coils"/>
    </source>
</evidence>
<evidence type="ECO:0000256" key="3">
    <source>
        <dbReference type="SAM" id="Phobius"/>
    </source>
</evidence>
<feature type="domain" description="YhaN AAA" evidence="4">
    <location>
        <begin position="1"/>
        <end position="200"/>
    </location>
</feature>
<evidence type="ECO:0000256" key="2">
    <source>
        <dbReference type="SAM" id="MobiDB-lite"/>
    </source>
</evidence>
<evidence type="ECO:0000313" key="5">
    <source>
        <dbReference type="EMBL" id="KGX86161.1"/>
    </source>
</evidence>
<feature type="coiled-coil region" evidence="1">
    <location>
        <begin position="182"/>
        <end position="229"/>
    </location>
</feature>
<keyword evidence="3" id="KW-0472">Membrane</keyword>
<dbReference type="OrthoDB" id="9764467at2"/>